<dbReference type="SUPFAM" id="SSF56327">
    <property type="entry name" value="LDH C-terminal domain-like"/>
    <property type="match status" value="1"/>
</dbReference>
<dbReference type="EMBL" id="JBHTON010000053">
    <property type="protein sequence ID" value="MFD1486132.1"/>
    <property type="molecule type" value="Genomic_DNA"/>
</dbReference>
<dbReference type="InterPro" id="IPR001557">
    <property type="entry name" value="L-lactate/malate_DH"/>
</dbReference>
<reference evidence="6" key="1">
    <citation type="journal article" date="2019" name="Int. J. Syst. Evol. Microbiol.">
        <title>The Global Catalogue of Microorganisms (GCM) 10K type strain sequencing project: providing services to taxonomists for standard genome sequencing and annotation.</title>
        <authorList>
            <consortium name="The Broad Institute Genomics Platform"/>
            <consortium name="The Broad Institute Genome Sequencing Center for Infectious Disease"/>
            <person name="Wu L."/>
            <person name="Ma J."/>
        </authorList>
    </citation>
    <scope>NUCLEOTIDE SEQUENCE [LARGE SCALE GENOMIC DNA]</scope>
    <source>
        <strain evidence="6">CCM 8903</strain>
    </source>
</reference>
<comment type="similarity">
    <text evidence="1">Belongs to the LDH/MDH superfamily. LDH family.</text>
</comment>
<evidence type="ECO:0000259" key="4">
    <source>
        <dbReference type="Pfam" id="PF02866"/>
    </source>
</evidence>
<evidence type="ECO:0000313" key="5">
    <source>
        <dbReference type="EMBL" id="MFD1486132.1"/>
    </source>
</evidence>
<dbReference type="InterPro" id="IPR001236">
    <property type="entry name" value="Lactate/malate_DH_N"/>
</dbReference>
<dbReference type="Pfam" id="PF00056">
    <property type="entry name" value="Ldh_1_N"/>
    <property type="match status" value="1"/>
</dbReference>
<gene>
    <name evidence="5" type="ORF">ACFQ5J_12940</name>
</gene>
<dbReference type="InterPro" id="IPR022383">
    <property type="entry name" value="Lactate/malate_DH_C"/>
</dbReference>
<evidence type="ECO:0000313" key="6">
    <source>
        <dbReference type="Proteomes" id="UP001597252"/>
    </source>
</evidence>
<dbReference type="Gene3D" id="3.40.50.720">
    <property type="entry name" value="NAD(P)-binding Rossmann-like Domain"/>
    <property type="match status" value="1"/>
</dbReference>
<dbReference type="PANTHER" id="PTHR43128:SF31">
    <property type="entry name" value="L-LACTATE DEHYDROGENASE"/>
    <property type="match status" value="1"/>
</dbReference>
<accession>A0ABW4E9S7</accession>
<dbReference type="Proteomes" id="UP001597252">
    <property type="component" value="Unassembled WGS sequence"/>
</dbReference>
<dbReference type="PIRSF" id="PIRSF000102">
    <property type="entry name" value="Lac_mal_DH"/>
    <property type="match status" value="1"/>
</dbReference>
<evidence type="ECO:0000259" key="3">
    <source>
        <dbReference type="Pfam" id="PF00056"/>
    </source>
</evidence>
<keyword evidence="6" id="KW-1185">Reference proteome</keyword>
<dbReference type="Gene3D" id="3.90.110.10">
    <property type="entry name" value="Lactate dehydrogenase/glycoside hydrolase, family 4, C-terminal"/>
    <property type="match status" value="1"/>
</dbReference>
<protein>
    <submittedName>
        <fullName evidence="5">L-lactate dehydrogenase</fullName>
    </submittedName>
</protein>
<feature type="domain" description="Lactate/malate dehydrogenase N-terminal" evidence="3">
    <location>
        <begin position="5"/>
        <end position="144"/>
    </location>
</feature>
<sequence>MTRTVGIIGIGHVGVTTAYTMVTKGLADRLILIDKQADRAAAEALDLADAQAGLPTFTQLIVNDYAALADAEVVIFAAGDISQVAAGGDRNGEIASTKLAIDEVAPQLAQSGFAGVLIDISNPCDVAVNYWQQLLGWKRQRILGTGTGLDTYRMRRAVAEKLGVNLADVRGYNLGEHGASQFTAWSTVYINSTAITAYGALDYAALAEASRQGGWQIFKTKHYTNYGIATIACEMAAAVISDARRVFPCACWDETAGISIGHPAMLGRAGVLSNPELALTAAEKTQYQHSAATIKANLATMQALP</sequence>
<dbReference type="PANTHER" id="PTHR43128">
    <property type="entry name" value="L-2-HYDROXYCARBOXYLATE DEHYDROGENASE (NAD(P)(+))"/>
    <property type="match status" value="1"/>
</dbReference>
<dbReference type="InterPro" id="IPR036291">
    <property type="entry name" value="NAD(P)-bd_dom_sf"/>
</dbReference>
<dbReference type="Pfam" id="PF02866">
    <property type="entry name" value="Ldh_1_C"/>
    <property type="match status" value="1"/>
</dbReference>
<evidence type="ECO:0000256" key="1">
    <source>
        <dbReference type="ARBA" id="ARBA00006054"/>
    </source>
</evidence>
<evidence type="ECO:0000256" key="2">
    <source>
        <dbReference type="RuleBase" id="RU003369"/>
    </source>
</evidence>
<organism evidence="5 6">
    <name type="scientific">Lacticaseibacillus baoqingensis</name>
    <dbReference type="NCBI Taxonomy" id="2486013"/>
    <lineage>
        <taxon>Bacteria</taxon>
        <taxon>Bacillati</taxon>
        <taxon>Bacillota</taxon>
        <taxon>Bacilli</taxon>
        <taxon>Lactobacillales</taxon>
        <taxon>Lactobacillaceae</taxon>
        <taxon>Lacticaseibacillus</taxon>
    </lineage>
</organism>
<feature type="domain" description="Lactate/malate dehydrogenase C-terminal" evidence="4">
    <location>
        <begin position="147"/>
        <end position="302"/>
    </location>
</feature>
<proteinExistence type="inferred from homology"/>
<dbReference type="InterPro" id="IPR015955">
    <property type="entry name" value="Lactate_DH/Glyco_Ohase_4_C"/>
</dbReference>
<comment type="caution">
    <text evidence="5">The sequence shown here is derived from an EMBL/GenBank/DDBJ whole genome shotgun (WGS) entry which is preliminary data.</text>
</comment>
<dbReference type="RefSeq" id="WP_125749878.1">
    <property type="nucleotide sequence ID" value="NZ_JBHTON010000053.1"/>
</dbReference>
<dbReference type="SUPFAM" id="SSF51735">
    <property type="entry name" value="NAD(P)-binding Rossmann-fold domains"/>
    <property type="match status" value="1"/>
</dbReference>
<dbReference type="PRINTS" id="PR00086">
    <property type="entry name" value="LLDHDRGNASE"/>
</dbReference>
<keyword evidence="2" id="KW-0560">Oxidoreductase</keyword>
<name>A0ABW4E9S7_9LACO</name>